<dbReference type="EMBL" id="CP045810">
    <property type="protein sequence ID" value="QHN38021.1"/>
    <property type="molecule type" value="Genomic_DNA"/>
</dbReference>
<organism evidence="1">
    <name type="scientific">Gordonia amarae</name>
    <dbReference type="NCBI Taxonomy" id="36821"/>
    <lineage>
        <taxon>Bacteria</taxon>
        <taxon>Bacillati</taxon>
        <taxon>Actinomycetota</taxon>
        <taxon>Actinomycetes</taxon>
        <taxon>Mycobacteriales</taxon>
        <taxon>Gordoniaceae</taxon>
        <taxon>Gordonia</taxon>
    </lineage>
</organism>
<dbReference type="AlphaFoldDB" id="A0A857KVA0"/>
<sequence length="312" mass="34756">MTSALDELLQRQDGVIARPQAVDLGLSPNEIRRKLRRRDWTATAPGVYVRHTGPLTSKQREWVAVLHAWPAALSHSSAICAAGGDTQPDGPIHVAIDAERRVVDDHDIVVHRIAGMNDRVLWTASPPRMRIEEAVLDVASSATRPERAIACLSDAVQSRSTTADRLLAALDSRPRIRLRGFLRGVLIDVRDGTCSVLEHHYLTKMERRHQLPRPHRQSRTTLGRPGFRDLEYSKWGVVVELDGRMAHDSATARAFDMERDLDAAVDGNLLTLRIGYRQVVGRPCATTHKVAKALRNRGWQGTPTRCPQCPPT</sequence>
<evidence type="ECO:0000313" key="1">
    <source>
        <dbReference type="EMBL" id="QHN38021.1"/>
    </source>
</evidence>
<protein>
    <submittedName>
        <fullName evidence="1">Uncharacterized protein</fullName>
    </submittedName>
</protein>
<dbReference type="RefSeq" id="WP_005189056.1">
    <property type="nucleotide sequence ID" value="NZ_CP045804.1"/>
</dbReference>
<proteinExistence type="predicted"/>
<reference evidence="1" key="1">
    <citation type="journal article" date="2021" name="Nat. Microbiol.">
        <title>Cocultivation of an ultrasmall environmental parasitic bacterium with lytic ability against bacteria associated with wastewater foams.</title>
        <authorList>
            <person name="Batinovic S."/>
            <person name="Rose J.J.A."/>
            <person name="Ratcliffe J."/>
            <person name="Seviour R.J."/>
            <person name="Petrovski S."/>
        </authorList>
    </citation>
    <scope>NUCLEOTIDE SEQUENCE</scope>
    <source>
        <strain evidence="1">CON44</strain>
    </source>
</reference>
<name>A0A857KVA0_9ACTN</name>
<accession>A0A857KVA0</accession>
<gene>
    <name evidence="1" type="ORF">GII30_01400</name>
</gene>